<dbReference type="EMBL" id="AAXW01000001">
    <property type="protein sequence ID" value="EAZ94330.1"/>
    <property type="molecule type" value="Genomic_DNA"/>
</dbReference>
<evidence type="ECO:0000313" key="1">
    <source>
        <dbReference type="EMBL" id="EAZ94330.1"/>
    </source>
</evidence>
<comment type="caution">
    <text evidence="1">The sequence shown here is derived from an EMBL/GenBank/DDBJ whole genome shotgun (WGS) entry which is preliminary data.</text>
</comment>
<sequence length="45" mass="4996">MIGLGNIVLRKRQEAKGKKQKLVNQQVACLGCKGAGNRGDYLKYF</sequence>
<dbReference type="Proteomes" id="UP000003781">
    <property type="component" value="Unassembled WGS sequence"/>
</dbReference>
<keyword evidence="2" id="KW-1185">Reference proteome</keyword>
<reference evidence="1 2" key="1">
    <citation type="submission" date="2007-03" db="EMBL/GenBank/DDBJ databases">
        <authorList>
            <person name="Stal L."/>
            <person name="Ferriera S."/>
            <person name="Johnson J."/>
            <person name="Kravitz S."/>
            <person name="Beeson K."/>
            <person name="Sutton G."/>
            <person name="Rogers Y.-H."/>
            <person name="Friedman R."/>
            <person name="Frazier M."/>
            <person name="Venter J.C."/>
        </authorList>
    </citation>
    <scope>NUCLEOTIDE SEQUENCE [LARGE SCALE GENOMIC DNA]</scope>
    <source>
        <strain evidence="1 2">CCY0110</strain>
    </source>
</reference>
<protein>
    <submittedName>
        <fullName evidence="1">Uncharacterized protein</fullName>
    </submittedName>
</protein>
<organism evidence="1 2">
    <name type="scientific">Crocosphaera chwakensis CCY0110</name>
    <dbReference type="NCBI Taxonomy" id="391612"/>
    <lineage>
        <taxon>Bacteria</taxon>
        <taxon>Bacillati</taxon>
        <taxon>Cyanobacteriota</taxon>
        <taxon>Cyanophyceae</taxon>
        <taxon>Oscillatoriophycideae</taxon>
        <taxon>Chroococcales</taxon>
        <taxon>Aphanothecaceae</taxon>
        <taxon>Crocosphaera</taxon>
        <taxon>Crocosphaera chwakensis</taxon>
    </lineage>
</organism>
<accession>A3IH88</accession>
<proteinExistence type="predicted"/>
<dbReference type="AlphaFoldDB" id="A3IH88"/>
<evidence type="ECO:0000313" key="2">
    <source>
        <dbReference type="Proteomes" id="UP000003781"/>
    </source>
</evidence>
<gene>
    <name evidence="1" type="ORF">CY0110_10657</name>
</gene>
<name>A3IH88_9CHRO</name>